<evidence type="ECO:0000256" key="4">
    <source>
        <dbReference type="ARBA" id="ARBA00022842"/>
    </source>
</evidence>
<dbReference type="InterPro" id="IPR029063">
    <property type="entry name" value="SAM-dependent_MTases_sf"/>
</dbReference>
<keyword evidence="2" id="KW-0808">Transferase</keyword>
<evidence type="ECO:0000313" key="5">
    <source>
        <dbReference type="EMBL" id="MBA0857596.1"/>
    </source>
</evidence>
<dbReference type="SUPFAM" id="SSF53335">
    <property type="entry name" value="S-adenosyl-L-methionine-dependent methyltransferases"/>
    <property type="match status" value="1"/>
</dbReference>
<dbReference type="Gene3D" id="1.10.1200.270">
    <property type="entry name" value="Methyltransferase, alpha-helical capping domain"/>
    <property type="match status" value="1"/>
</dbReference>
<dbReference type="PANTHER" id="PTHR31009">
    <property type="entry name" value="S-ADENOSYL-L-METHIONINE:CARBOXYL METHYLTRANSFERASE FAMILY PROTEIN"/>
    <property type="match status" value="1"/>
</dbReference>
<accession>A0A7J9LGA7</accession>
<organism evidence="5 6">
    <name type="scientific">Gossypium schwendimanii</name>
    <name type="common">Cotton</name>
    <dbReference type="NCBI Taxonomy" id="34291"/>
    <lineage>
        <taxon>Eukaryota</taxon>
        <taxon>Viridiplantae</taxon>
        <taxon>Streptophyta</taxon>
        <taxon>Embryophyta</taxon>
        <taxon>Tracheophyta</taxon>
        <taxon>Spermatophyta</taxon>
        <taxon>Magnoliopsida</taxon>
        <taxon>eudicotyledons</taxon>
        <taxon>Gunneridae</taxon>
        <taxon>Pentapetalae</taxon>
        <taxon>rosids</taxon>
        <taxon>malvids</taxon>
        <taxon>Malvales</taxon>
        <taxon>Malvaceae</taxon>
        <taxon>Malvoideae</taxon>
        <taxon>Gossypium</taxon>
    </lineage>
</organism>
<evidence type="ECO:0000256" key="2">
    <source>
        <dbReference type="ARBA" id="ARBA00022679"/>
    </source>
</evidence>
<dbReference type="GO" id="GO:0046872">
    <property type="term" value="F:metal ion binding"/>
    <property type="evidence" value="ECO:0007669"/>
    <property type="project" value="UniProtKB-KW"/>
</dbReference>
<keyword evidence="1" id="KW-0489">Methyltransferase</keyword>
<comment type="caution">
    <text evidence="5">The sequence shown here is derived from an EMBL/GenBank/DDBJ whole genome shotgun (WGS) entry which is preliminary data.</text>
</comment>
<dbReference type="InterPro" id="IPR005299">
    <property type="entry name" value="MeTrfase_7"/>
</dbReference>
<dbReference type="GO" id="GO:0008168">
    <property type="term" value="F:methyltransferase activity"/>
    <property type="evidence" value="ECO:0007669"/>
    <property type="project" value="UniProtKB-KW"/>
</dbReference>
<dbReference type="EMBL" id="JABFAF010000006">
    <property type="protein sequence ID" value="MBA0857596.1"/>
    <property type="molecule type" value="Genomic_DNA"/>
</dbReference>
<dbReference type="OrthoDB" id="1523883at2759"/>
<evidence type="ECO:0000256" key="3">
    <source>
        <dbReference type="ARBA" id="ARBA00022723"/>
    </source>
</evidence>
<dbReference type="AlphaFoldDB" id="A0A7J9LGA7"/>
<gene>
    <name evidence="5" type="ORF">Goshw_014411</name>
</gene>
<sequence>GIVKEADVDSFNLTIYLPYIEEVVEIVKKEGSFEIKQLQLFVMDTNPLSKDEKVCNKEIYMKMGNNIANTFRAGLEPILCCYFGDAILDELFRKCASHVADDPNSSMHQMVSLMVSLTKK</sequence>
<protein>
    <recommendedName>
        <fullName evidence="7">SAM dependent carboxyl methyltransferase</fullName>
    </recommendedName>
</protein>
<dbReference type="Pfam" id="PF03492">
    <property type="entry name" value="Methyltransf_7"/>
    <property type="match status" value="1"/>
</dbReference>
<proteinExistence type="predicted"/>
<keyword evidence="6" id="KW-1185">Reference proteome</keyword>
<dbReference type="InterPro" id="IPR042086">
    <property type="entry name" value="MeTrfase_capping"/>
</dbReference>
<evidence type="ECO:0000256" key="1">
    <source>
        <dbReference type="ARBA" id="ARBA00022603"/>
    </source>
</evidence>
<keyword evidence="4" id="KW-0460">Magnesium</keyword>
<keyword evidence="3" id="KW-0479">Metal-binding</keyword>
<evidence type="ECO:0000313" key="6">
    <source>
        <dbReference type="Proteomes" id="UP000593576"/>
    </source>
</evidence>
<evidence type="ECO:0008006" key="7">
    <source>
        <dbReference type="Google" id="ProtNLM"/>
    </source>
</evidence>
<feature type="non-terminal residue" evidence="5">
    <location>
        <position position="1"/>
    </location>
</feature>
<reference evidence="5 6" key="1">
    <citation type="journal article" date="2019" name="Genome Biol. Evol.">
        <title>Insights into the evolution of the New World diploid cottons (Gossypium, subgenus Houzingenia) based on genome sequencing.</title>
        <authorList>
            <person name="Grover C.E."/>
            <person name="Arick M.A. 2nd"/>
            <person name="Thrash A."/>
            <person name="Conover J.L."/>
            <person name="Sanders W.S."/>
            <person name="Peterson D.G."/>
            <person name="Frelichowski J.E."/>
            <person name="Scheffler J.A."/>
            <person name="Scheffler B.E."/>
            <person name="Wendel J.F."/>
        </authorList>
    </citation>
    <scope>NUCLEOTIDE SEQUENCE [LARGE SCALE GENOMIC DNA]</scope>
    <source>
        <strain evidence="5">1</strain>
        <tissue evidence="5">Leaf</tissue>
    </source>
</reference>
<name>A0A7J9LGA7_GOSSC</name>
<dbReference type="Proteomes" id="UP000593576">
    <property type="component" value="Unassembled WGS sequence"/>
</dbReference>
<dbReference type="GO" id="GO:0032259">
    <property type="term" value="P:methylation"/>
    <property type="evidence" value="ECO:0007669"/>
    <property type="project" value="UniProtKB-KW"/>
</dbReference>